<proteinExistence type="inferred from homology"/>
<dbReference type="SUPFAM" id="SSF51735">
    <property type="entry name" value="NAD(P)-binding Rossmann-fold domains"/>
    <property type="match status" value="1"/>
</dbReference>
<keyword evidence="7" id="KW-0560">Oxidoreductase</keyword>
<dbReference type="OMA" id="FKGWTLY"/>
<evidence type="ECO:0000313" key="8">
    <source>
        <dbReference type="EMBL" id="TRY80022.1"/>
    </source>
</evidence>
<dbReference type="EC" id="1.1.1.153" evidence="3"/>
<sequence length="399" mass="44137">MLDVNEGCGKIAHHDPWSEDGQIQASPIDDIENKTNQFENDFVTVGKSQPSASISLEPLPDSAEYLAHLEAKLNRLQTPKGSLVQDLKARREDEMRRFLQDSQWTHANSEDSSQNQDIHINPILRRLAPERQALTIEEQSLVIITGASRGFGRAVAEALCQNLVSEGSCILLMARSQAGLEATAQSLKTIQPNSIKVQCCRIDLAHPDETVFRTSIQEALSKFEGDLKQFEQAVVVHNAGTMSPQGLMTWHCSKSTDLAAYFAMNLSSTMVLNSVLHEEIFAQVPKAVVVNVSSLAAVEAIISWSLYCTGKAARDMYFKCLAQECPQYRVLNYAPGPLDTDMIAEVLADPKIHPEIQKIFEELVQQGNLLQPKTSADKLAQVLKADEFVSGSHVDYFNL</sequence>
<dbReference type="Proteomes" id="UP000318571">
    <property type="component" value="Chromosome 6"/>
</dbReference>
<organism evidence="8 9">
    <name type="scientific">Tigriopus californicus</name>
    <name type="common">Marine copepod</name>
    <dbReference type="NCBI Taxonomy" id="6832"/>
    <lineage>
        <taxon>Eukaryota</taxon>
        <taxon>Metazoa</taxon>
        <taxon>Ecdysozoa</taxon>
        <taxon>Arthropoda</taxon>
        <taxon>Crustacea</taxon>
        <taxon>Multicrustacea</taxon>
        <taxon>Hexanauplia</taxon>
        <taxon>Copepoda</taxon>
        <taxon>Harpacticoida</taxon>
        <taxon>Harpacticidae</taxon>
        <taxon>Tigriopus</taxon>
    </lineage>
</organism>
<dbReference type="Pfam" id="PF00106">
    <property type="entry name" value="adh_short"/>
    <property type="match status" value="1"/>
</dbReference>
<accession>A0A553PQR0</accession>
<comment type="similarity">
    <text evidence="2">Belongs to the sepiapterin reductase family.</text>
</comment>
<comment type="subcellular location">
    <subcellularLocation>
        <location evidence="1">Cytoplasm</location>
    </subcellularLocation>
</comment>
<name>A0A553PQR0_TIGCA</name>
<comment type="caution">
    <text evidence="8">The sequence shown here is derived from an EMBL/GenBank/DDBJ whole genome shotgun (WGS) entry which is preliminary data.</text>
</comment>
<dbReference type="PRINTS" id="PR00081">
    <property type="entry name" value="GDHRDH"/>
</dbReference>
<keyword evidence="6" id="KW-0521">NADP</keyword>
<dbReference type="GO" id="GO:0006729">
    <property type="term" value="P:tetrahydrobiopterin biosynthetic process"/>
    <property type="evidence" value="ECO:0007669"/>
    <property type="project" value="InterPro"/>
</dbReference>
<gene>
    <name evidence="8" type="ORF">TCAL_05886</name>
</gene>
<dbReference type="InterPro" id="IPR036291">
    <property type="entry name" value="NAD(P)-bd_dom_sf"/>
</dbReference>
<dbReference type="InterPro" id="IPR006393">
    <property type="entry name" value="Sepiapterin_red"/>
</dbReference>
<dbReference type="STRING" id="6832.A0A553PQR0"/>
<dbReference type="NCBIfam" id="TIGR01500">
    <property type="entry name" value="sepiapter_red"/>
    <property type="match status" value="1"/>
</dbReference>
<keyword evidence="5" id="KW-0963">Cytoplasm</keyword>
<evidence type="ECO:0000256" key="3">
    <source>
        <dbReference type="ARBA" id="ARBA00013075"/>
    </source>
</evidence>
<dbReference type="Gene3D" id="3.40.50.720">
    <property type="entry name" value="NAD(P)-binding Rossmann-like Domain"/>
    <property type="match status" value="1"/>
</dbReference>
<reference evidence="8 9" key="1">
    <citation type="journal article" date="2018" name="Nat. Ecol. Evol.">
        <title>Genomic signatures of mitonuclear coevolution across populations of Tigriopus californicus.</title>
        <authorList>
            <person name="Barreto F.S."/>
            <person name="Watson E.T."/>
            <person name="Lima T.G."/>
            <person name="Willett C.S."/>
            <person name="Edmands S."/>
            <person name="Li W."/>
            <person name="Burton R.S."/>
        </authorList>
    </citation>
    <scope>NUCLEOTIDE SEQUENCE [LARGE SCALE GENOMIC DNA]</scope>
    <source>
        <strain evidence="8 9">San Diego</strain>
    </source>
</reference>
<dbReference type="InterPro" id="IPR002347">
    <property type="entry name" value="SDR_fam"/>
</dbReference>
<evidence type="ECO:0000256" key="2">
    <source>
        <dbReference type="ARBA" id="ARBA00010483"/>
    </source>
</evidence>
<dbReference type="AlphaFoldDB" id="A0A553PQR0"/>
<evidence type="ECO:0000256" key="1">
    <source>
        <dbReference type="ARBA" id="ARBA00004496"/>
    </source>
</evidence>
<dbReference type="InterPro" id="IPR051721">
    <property type="entry name" value="Biopterin_syn/organic_redct"/>
</dbReference>
<dbReference type="GO" id="GO:0004757">
    <property type="term" value="F:sepiapterin reductase (NADP+) activity"/>
    <property type="evidence" value="ECO:0007669"/>
    <property type="project" value="UniProtKB-EC"/>
</dbReference>
<evidence type="ECO:0000313" key="9">
    <source>
        <dbReference type="Proteomes" id="UP000318571"/>
    </source>
</evidence>
<evidence type="ECO:0000256" key="4">
    <source>
        <dbReference type="ARBA" id="ARBA00019170"/>
    </source>
</evidence>
<evidence type="ECO:0000256" key="6">
    <source>
        <dbReference type="ARBA" id="ARBA00022857"/>
    </source>
</evidence>
<protein>
    <recommendedName>
        <fullName evidence="4">Sepiapterin reductase</fullName>
        <ecNumber evidence="3">1.1.1.153</ecNumber>
    </recommendedName>
</protein>
<keyword evidence="9" id="KW-1185">Reference proteome</keyword>
<evidence type="ECO:0000256" key="5">
    <source>
        <dbReference type="ARBA" id="ARBA00022490"/>
    </source>
</evidence>
<dbReference type="PANTHER" id="PTHR44085:SF2">
    <property type="entry name" value="SEPIAPTERIN REDUCTASE"/>
    <property type="match status" value="1"/>
</dbReference>
<dbReference type="GO" id="GO:0005737">
    <property type="term" value="C:cytoplasm"/>
    <property type="evidence" value="ECO:0007669"/>
    <property type="project" value="UniProtKB-SubCell"/>
</dbReference>
<dbReference type="EMBL" id="VCGU01000002">
    <property type="protein sequence ID" value="TRY80022.1"/>
    <property type="molecule type" value="Genomic_DNA"/>
</dbReference>
<dbReference type="PANTHER" id="PTHR44085">
    <property type="entry name" value="SEPIAPTERIN REDUCTASE"/>
    <property type="match status" value="1"/>
</dbReference>
<evidence type="ECO:0000256" key="7">
    <source>
        <dbReference type="ARBA" id="ARBA00023002"/>
    </source>
</evidence>